<reference evidence="2 3" key="1">
    <citation type="submission" date="2018-11" db="EMBL/GenBank/DDBJ databases">
        <authorList>
            <person name="Kleinhagauer T."/>
            <person name="Glaeser S.P."/>
            <person name="Spergser J."/>
            <person name="Ruckert C."/>
            <person name="Kaempfer P."/>
            <person name="Busse H.-J."/>
        </authorList>
    </citation>
    <scope>NUCLEOTIDE SEQUENCE [LARGE SCALE GENOMIC DNA]</scope>
    <source>
        <strain evidence="2 3">W8</strain>
    </source>
</reference>
<feature type="transmembrane region" description="Helical" evidence="1">
    <location>
        <begin position="93"/>
        <end position="112"/>
    </location>
</feature>
<dbReference type="PANTHER" id="PTHR18640">
    <property type="entry name" value="SOLUTE CARRIER FAMILY 10 MEMBER 7"/>
    <property type="match status" value="1"/>
</dbReference>
<organism evidence="2 3">
    <name type="scientific">Corynebacterium gerontici</name>
    <dbReference type="NCBI Taxonomy" id="2079234"/>
    <lineage>
        <taxon>Bacteria</taxon>
        <taxon>Bacillati</taxon>
        <taxon>Actinomycetota</taxon>
        <taxon>Actinomycetes</taxon>
        <taxon>Mycobacteriales</taxon>
        <taxon>Corynebacteriaceae</taxon>
        <taxon>Corynebacterium</taxon>
    </lineage>
</organism>
<sequence>MRAALSKLDPLIVLIVSAVLLALVFPISGTAAWWFSRATDIAIALLFFLYGARLSTTEALEGLKHWRLHLTILAFTFVLFPLLGIGLQPLGAWLGSGIATGLMYLCLVPSTVQSSVAFTSIAGGNVAGAIVSASLSNLLGVFFTPLLVMALMTHEGSVHVDTGVFLKIATQLLLPFVLGQLLRPLVGSVAANKGTKIVDRGSITMVVYSAFSHGMVAGVWGSIGALQIAFLVVLSIVIVAAMLWLTKFVAQVLGFNRADQIAIQFCGTKKSLASGLPMAAVIFGGAQLSLLILPLMIFHQVQLLMCSWLAQRIRSREASNEGEMQCFTSKQP</sequence>
<keyword evidence="1" id="KW-0812">Transmembrane</keyword>
<evidence type="ECO:0000313" key="3">
    <source>
        <dbReference type="Proteomes" id="UP000271587"/>
    </source>
</evidence>
<dbReference type="OrthoDB" id="9792271at2"/>
<dbReference type="PANTHER" id="PTHR18640:SF5">
    <property type="entry name" value="SODIUM_BILE ACID COTRANSPORTER 7"/>
    <property type="match status" value="1"/>
</dbReference>
<gene>
    <name evidence="2" type="ORF">CGERO_10685</name>
</gene>
<keyword evidence="3" id="KW-1185">Reference proteome</keyword>
<feature type="transmembrane region" description="Helical" evidence="1">
    <location>
        <begin position="276"/>
        <end position="297"/>
    </location>
</feature>
<dbReference type="Proteomes" id="UP000271587">
    <property type="component" value="Chromosome"/>
</dbReference>
<dbReference type="EMBL" id="CP033897">
    <property type="protein sequence ID" value="AZA12416.1"/>
    <property type="molecule type" value="Genomic_DNA"/>
</dbReference>
<evidence type="ECO:0000256" key="1">
    <source>
        <dbReference type="SAM" id="Phobius"/>
    </source>
</evidence>
<dbReference type="Gene3D" id="1.20.1530.20">
    <property type="match status" value="1"/>
</dbReference>
<dbReference type="RefSeq" id="WP_123935749.1">
    <property type="nucleotide sequence ID" value="NZ_CP033897.1"/>
</dbReference>
<dbReference type="KEGG" id="cgk:CGERO_10685"/>
<protein>
    <submittedName>
        <fullName evidence="2">Sodium Bile acid symporter family protein</fullName>
    </submittedName>
</protein>
<proteinExistence type="predicted"/>
<feature type="transmembrane region" description="Helical" evidence="1">
    <location>
        <begin position="124"/>
        <end position="152"/>
    </location>
</feature>
<evidence type="ECO:0000313" key="2">
    <source>
        <dbReference type="EMBL" id="AZA12416.1"/>
    </source>
</evidence>
<feature type="transmembrane region" description="Helical" evidence="1">
    <location>
        <begin position="12"/>
        <end position="35"/>
    </location>
</feature>
<name>A0A3G6J3C8_9CORY</name>
<dbReference type="PIRSF" id="PIRSF026166">
    <property type="entry name" value="UCP026166"/>
    <property type="match status" value="1"/>
</dbReference>
<feature type="transmembrane region" description="Helical" evidence="1">
    <location>
        <begin position="164"/>
        <end position="182"/>
    </location>
</feature>
<dbReference type="InterPro" id="IPR038770">
    <property type="entry name" value="Na+/solute_symporter_sf"/>
</dbReference>
<dbReference type="InterPro" id="IPR016833">
    <property type="entry name" value="Put_Na-Bile_cotransptr"/>
</dbReference>
<dbReference type="GO" id="GO:0005886">
    <property type="term" value="C:plasma membrane"/>
    <property type="evidence" value="ECO:0007669"/>
    <property type="project" value="TreeGrafter"/>
</dbReference>
<feature type="transmembrane region" description="Helical" evidence="1">
    <location>
        <begin position="68"/>
        <end position="87"/>
    </location>
</feature>
<keyword evidence="1" id="KW-0472">Membrane</keyword>
<feature type="transmembrane region" description="Helical" evidence="1">
    <location>
        <begin position="203"/>
        <end position="223"/>
    </location>
</feature>
<dbReference type="Pfam" id="PF13593">
    <property type="entry name" value="SBF_like"/>
    <property type="match status" value="1"/>
</dbReference>
<accession>A0A3G6J3C8</accession>
<keyword evidence="1" id="KW-1133">Transmembrane helix</keyword>
<feature type="transmembrane region" description="Helical" evidence="1">
    <location>
        <begin position="229"/>
        <end position="255"/>
    </location>
</feature>
<feature type="transmembrane region" description="Helical" evidence="1">
    <location>
        <begin position="41"/>
        <end position="56"/>
    </location>
</feature>
<dbReference type="AlphaFoldDB" id="A0A3G6J3C8"/>